<evidence type="ECO:0000256" key="1">
    <source>
        <dbReference type="ARBA" id="ARBA00022737"/>
    </source>
</evidence>
<dbReference type="CDD" id="cd17751">
    <property type="entry name" value="BRCT_microcephalin_rpt3"/>
    <property type="match status" value="1"/>
</dbReference>
<dbReference type="GO" id="GO:0007095">
    <property type="term" value="P:mitotic G2 DNA damage checkpoint signaling"/>
    <property type="evidence" value="ECO:0007669"/>
    <property type="project" value="TreeGrafter"/>
</dbReference>
<keyword evidence="4" id="KW-1185">Reference proteome</keyword>
<reference evidence="3 4" key="1">
    <citation type="submission" date="2014-10" db="EMBL/GenBank/DDBJ databases">
        <title>Draft genome of the hookworm Ancylostoma caninum.</title>
        <authorList>
            <person name="Mitreva M."/>
        </authorList>
    </citation>
    <scope>NUCLEOTIDE SEQUENCE [LARGE SCALE GENOMIC DNA]</scope>
    <source>
        <strain evidence="3 4">Baltimore</strain>
    </source>
</reference>
<feature type="domain" description="BRCT" evidence="2">
    <location>
        <begin position="468"/>
        <end position="535"/>
    </location>
</feature>
<evidence type="ECO:0000313" key="3">
    <source>
        <dbReference type="EMBL" id="RCN34059.1"/>
    </source>
</evidence>
<organism evidence="3 4">
    <name type="scientific">Ancylostoma caninum</name>
    <name type="common">Dog hookworm</name>
    <dbReference type="NCBI Taxonomy" id="29170"/>
    <lineage>
        <taxon>Eukaryota</taxon>
        <taxon>Metazoa</taxon>
        <taxon>Ecdysozoa</taxon>
        <taxon>Nematoda</taxon>
        <taxon>Chromadorea</taxon>
        <taxon>Rhabditida</taxon>
        <taxon>Rhabditina</taxon>
        <taxon>Rhabditomorpha</taxon>
        <taxon>Strongyloidea</taxon>
        <taxon>Ancylostomatidae</taxon>
        <taxon>Ancylostomatinae</taxon>
        <taxon>Ancylostoma</taxon>
    </lineage>
</organism>
<dbReference type="PANTHER" id="PTHR13561">
    <property type="entry name" value="DNA REPLICATION REGULATOR DPB11-RELATED"/>
    <property type="match status" value="1"/>
</dbReference>
<dbReference type="PANTHER" id="PTHR13561:SF20">
    <property type="entry name" value="DNA TOPOISOMERASE 2-BINDING PROTEIN 1"/>
    <property type="match status" value="1"/>
</dbReference>
<dbReference type="Gene3D" id="3.40.50.10190">
    <property type="entry name" value="BRCT domain"/>
    <property type="match status" value="3"/>
</dbReference>
<comment type="caution">
    <text evidence="3">The sequence shown here is derived from an EMBL/GenBank/DDBJ whole genome shotgun (WGS) entry which is preliminary data.</text>
</comment>
<dbReference type="OrthoDB" id="2384350at2759"/>
<dbReference type="Pfam" id="PF00533">
    <property type="entry name" value="BRCT"/>
    <property type="match status" value="1"/>
</dbReference>
<feature type="domain" description="BRCT" evidence="2">
    <location>
        <begin position="351"/>
        <end position="433"/>
    </location>
</feature>
<dbReference type="GO" id="GO:0033314">
    <property type="term" value="P:mitotic DNA replication checkpoint signaling"/>
    <property type="evidence" value="ECO:0007669"/>
    <property type="project" value="TreeGrafter"/>
</dbReference>
<protein>
    <recommendedName>
        <fullName evidence="2">BRCT domain-containing protein</fullName>
    </recommendedName>
</protein>
<proteinExistence type="predicted"/>
<gene>
    <name evidence="3" type="ORF">ANCCAN_20100</name>
</gene>
<dbReference type="CDD" id="cd17716">
    <property type="entry name" value="BRCT_microcephalin_rpt1"/>
    <property type="match status" value="1"/>
</dbReference>
<dbReference type="Proteomes" id="UP000252519">
    <property type="component" value="Unassembled WGS sequence"/>
</dbReference>
<dbReference type="SUPFAM" id="SSF52113">
    <property type="entry name" value="BRCT domain"/>
    <property type="match status" value="3"/>
</dbReference>
<dbReference type="InterPro" id="IPR001357">
    <property type="entry name" value="BRCT_dom"/>
</dbReference>
<dbReference type="CDD" id="cd17744">
    <property type="entry name" value="BRCT_MDC1_rpt1"/>
    <property type="match status" value="1"/>
</dbReference>
<dbReference type="AlphaFoldDB" id="A0A368FSS7"/>
<name>A0A368FSS7_ANCCA</name>
<evidence type="ECO:0000313" key="4">
    <source>
        <dbReference type="Proteomes" id="UP000252519"/>
    </source>
</evidence>
<dbReference type="SMART" id="SM00292">
    <property type="entry name" value="BRCT"/>
    <property type="match status" value="3"/>
</dbReference>
<dbReference type="InterPro" id="IPR036420">
    <property type="entry name" value="BRCT_dom_sf"/>
</dbReference>
<sequence length="543" mass="60619">MGCCKESSEDVRSRLRRVGAVVSRRFTETTTHVVFSYGGSTEILQCVFASSRRPFLVDPHWVYECFKRRTRVAEDNFSLYECRYLVDTIRRSLDKRSVSGCRNVVLHDLTNELGHISHGNVSEDVEVTFSRTMNASELLLKLDLLSKRLDKIGVTTSCVLGNRCPSVLRGRQQRINLPGFSSGAAQNARSTVRITRRRTHGAFPLEYRDPYSDAVKVILESREAQDAVCGRPAAQRFGNLDHLKENEEPRCTQADELPCTLKKAVVTGTKSTGSKQQKGAAATMSPRKCLAPVENSSELGGLLGLKTPSQCGVYGPLVETASSLINQLQSASSSAEFVGKRHTTRIVSKNRDGVVFTGFIKEKERALHPYVRDLGLKVHSKISGRTYCVVSANGERTLNTMRAVVSGISVVTQEWIEMCADHNRLLPLDEYEHVRWKELIRKRGQNCALFTDYGKIMVCEGCSPPSYDLQWLIEESGGEVTTDPMQCSLIVAPHQHSLEILCSEEMELPPPVVVEKYILDCICENAVLDVDDYQEHQVVDDLL</sequence>
<dbReference type="STRING" id="29170.A0A368FSS7"/>
<feature type="domain" description="BRCT" evidence="2">
    <location>
        <begin position="1"/>
        <end position="79"/>
    </location>
</feature>
<dbReference type="EMBL" id="JOJR01000829">
    <property type="protein sequence ID" value="RCN34059.1"/>
    <property type="molecule type" value="Genomic_DNA"/>
</dbReference>
<dbReference type="PROSITE" id="PS50172">
    <property type="entry name" value="BRCT"/>
    <property type="match status" value="3"/>
</dbReference>
<dbReference type="GO" id="GO:0006270">
    <property type="term" value="P:DNA replication initiation"/>
    <property type="evidence" value="ECO:0007669"/>
    <property type="project" value="TreeGrafter"/>
</dbReference>
<accession>A0A368FSS7</accession>
<evidence type="ECO:0000259" key="2">
    <source>
        <dbReference type="PROSITE" id="PS50172"/>
    </source>
</evidence>
<keyword evidence="1" id="KW-0677">Repeat</keyword>